<dbReference type="EMBL" id="PISD01000083">
    <property type="protein sequence ID" value="PKG25997.1"/>
    <property type="molecule type" value="Genomic_DNA"/>
</dbReference>
<gene>
    <name evidence="1" type="ORF">CWS20_26370</name>
</gene>
<reference evidence="1 2" key="1">
    <citation type="journal article" date="2010" name="Int. J. Syst. Evol. Microbiol.">
        <title>Bacillus horneckiae sp. nov., isolated from a spacecraft-assembly clean room.</title>
        <authorList>
            <person name="Vaishampayan P."/>
            <person name="Probst A."/>
            <person name="Krishnamurthi S."/>
            <person name="Ghosh S."/>
            <person name="Osman S."/>
            <person name="McDowall A."/>
            <person name="Ruckmani A."/>
            <person name="Mayilraj S."/>
            <person name="Venkateswaran K."/>
        </authorList>
    </citation>
    <scope>NUCLEOTIDE SEQUENCE [LARGE SCALE GENOMIC DNA]</scope>
    <source>
        <strain evidence="2">1PO1SC</strain>
    </source>
</reference>
<protein>
    <submittedName>
        <fullName evidence="1">Uncharacterized protein</fullName>
    </submittedName>
</protein>
<proteinExistence type="predicted"/>
<dbReference type="Proteomes" id="UP000233343">
    <property type="component" value="Unassembled WGS sequence"/>
</dbReference>
<comment type="caution">
    <text evidence="1">The sequence shown here is derived from an EMBL/GenBank/DDBJ whole genome shotgun (WGS) entry which is preliminary data.</text>
</comment>
<organism evidence="1 2">
    <name type="scientific">Cytobacillus horneckiae</name>
    <dbReference type="NCBI Taxonomy" id="549687"/>
    <lineage>
        <taxon>Bacteria</taxon>
        <taxon>Bacillati</taxon>
        <taxon>Bacillota</taxon>
        <taxon>Bacilli</taxon>
        <taxon>Bacillales</taxon>
        <taxon>Bacillaceae</taxon>
        <taxon>Cytobacillus</taxon>
    </lineage>
</organism>
<dbReference type="AlphaFoldDB" id="A0A2N0Z922"/>
<evidence type="ECO:0000313" key="2">
    <source>
        <dbReference type="Proteomes" id="UP000233343"/>
    </source>
</evidence>
<dbReference type="RefSeq" id="WP_066195855.1">
    <property type="nucleotide sequence ID" value="NZ_JARMMB010000038.1"/>
</dbReference>
<sequence length="90" mass="10178">MTKNVKVHYDSNETILIIEKKMPFIRASGCKEPHLKKMNGLGFRCFPRGERRATSALRAISGSTVSLLSRKSRTDTSQLKIFLFSLSKAF</sequence>
<keyword evidence="2" id="KW-1185">Reference proteome</keyword>
<name>A0A2N0Z922_9BACI</name>
<accession>A0A2N0Z922</accession>
<evidence type="ECO:0000313" key="1">
    <source>
        <dbReference type="EMBL" id="PKG25997.1"/>
    </source>
</evidence>